<organism evidence="2 3">
    <name type="scientific">Cyanidioschyzon merolae (strain NIES-3377 / 10D)</name>
    <name type="common">Unicellular red alga</name>
    <dbReference type="NCBI Taxonomy" id="280699"/>
    <lineage>
        <taxon>Eukaryota</taxon>
        <taxon>Rhodophyta</taxon>
        <taxon>Bangiophyceae</taxon>
        <taxon>Cyanidiales</taxon>
        <taxon>Cyanidiaceae</taxon>
        <taxon>Cyanidioschyzon</taxon>
    </lineage>
</organism>
<protein>
    <recommendedName>
        <fullName evidence="4">Pentapeptide repeat-containing protein</fullName>
    </recommendedName>
</protein>
<dbReference type="HOGENOM" id="CLU_814714_0_0_1"/>
<accession>M1V5A0</accession>
<proteinExistence type="predicted"/>
<dbReference type="KEGG" id="cme:CYME_CMJ182C"/>
<dbReference type="AlphaFoldDB" id="M1V5A0"/>
<dbReference type="RefSeq" id="XP_005534912.1">
    <property type="nucleotide sequence ID" value="XM_005534855.1"/>
</dbReference>
<evidence type="ECO:0000313" key="2">
    <source>
        <dbReference type="EMBL" id="BAM80305.1"/>
    </source>
</evidence>
<dbReference type="PANTHER" id="PTHR47485:SF1">
    <property type="entry name" value="THYLAKOID LUMENAL 17.4 KDA PROTEIN, CHLOROPLASTIC"/>
    <property type="match status" value="1"/>
</dbReference>
<dbReference type="Pfam" id="PF00805">
    <property type="entry name" value="Pentapeptide"/>
    <property type="match status" value="1"/>
</dbReference>
<dbReference type="GeneID" id="16994090"/>
<evidence type="ECO:0000256" key="1">
    <source>
        <dbReference type="ARBA" id="ARBA00022737"/>
    </source>
</evidence>
<dbReference type="SUPFAM" id="SSF141571">
    <property type="entry name" value="Pentapeptide repeat-like"/>
    <property type="match status" value="1"/>
</dbReference>
<name>M1V5A0_CYAM1</name>
<dbReference type="Proteomes" id="UP000007014">
    <property type="component" value="Chromosome 10"/>
</dbReference>
<keyword evidence="1" id="KW-0677">Repeat</keyword>
<reference evidence="2 3" key="1">
    <citation type="journal article" date="2004" name="Nature">
        <title>Genome sequence of the ultrasmall unicellular red alga Cyanidioschyzon merolae 10D.</title>
        <authorList>
            <person name="Matsuzaki M."/>
            <person name="Misumi O."/>
            <person name="Shin-i T."/>
            <person name="Maruyama S."/>
            <person name="Takahara M."/>
            <person name="Miyagishima S."/>
            <person name="Mori T."/>
            <person name="Nishida K."/>
            <person name="Yagisawa F."/>
            <person name="Nishida K."/>
            <person name="Yoshida Y."/>
            <person name="Nishimura Y."/>
            <person name="Nakao S."/>
            <person name="Kobayashi T."/>
            <person name="Momoyama Y."/>
            <person name="Higashiyama T."/>
            <person name="Minoda A."/>
            <person name="Sano M."/>
            <person name="Nomoto H."/>
            <person name="Oishi K."/>
            <person name="Hayashi H."/>
            <person name="Ohta F."/>
            <person name="Nishizaka S."/>
            <person name="Haga S."/>
            <person name="Miura S."/>
            <person name="Morishita T."/>
            <person name="Kabeya Y."/>
            <person name="Terasawa K."/>
            <person name="Suzuki Y."/>
            <person name="Ishii Y."/>
            <person name="Asakawa S."/>
            <person name="Takano H."/>
            <person name="Ohta N."/>
            <person name="Kuroiwa H."/>
            <person name="Tanaka K."/>
            <person name="Shimizu N."/>
            <person name="Sugano S."/>
            <person name="Sato N."/>
            <person name="Nozaki H."/>
            <person name="Ogasawara N."/>
            <person name="Kohara Y."/>
            <person name="Kuroiwa T."/>
        </authorList>
    </citation>
    <scope>NUCLEOTIDE SEQUENCE [LARGE SCALE GENOMIC DNA]</scope>
    <source>
        <strain evidence="2 3">10D</strain>
    </source>
</reference>
<dbReference type="Gene3D" id="2.160.20.80">
    <property type="entry name" value="E3 ubiquitin-protein ligase SopA"/>
    <property type="match status" value="1"/>
</dbReference>
<evidence type="ECO:0008006" key="4">
    <source>
        <dbReference type="Google" id="ProtNLM"/>
    </source>
</evidence>
<dbReference type="Gramene" id="CMJ182CT">
    <property type="protein sequence ID" value="CMJ182CT"/>
    <property type="gene ID" value="CMJ182C"/>
</dbReference>
<reference evidence="2 3" key="2">
    <citation type="journal article" date="2007" name="BMC Biol.">
        <title>A 100%-complete sequence reveals unusually simple genomic features in the hot-spring red alga Cyanidioschyzon merolae.</title>
        <authorList>
            <person name="Nozaki H."/>
            <person name="Takano H."/>
            <person name="Misumi O."/>
            <person name="Terasawa K."/>
            <person name="Matsuzaki M."/>
            <person name="Maruyama S."/>
            <person name="Nishida K."/>
            <person name="Yagisawa F."/>
            <person name="Yoshida Y."/>
            <person name="Fujiwara T."/>
            <person name="Takio S."/>
            <person name="Tamura K."/>
            <person name="Chung S.J."/>
            <person name="Nakamura S."/>
            <person name="Kuroiwa H."/>
            <person name="Tanaka K."/>
            <person name="Sato N."/>
            <person name="Kuroiwa T."/>
        </authorList>
    </citation>
    <scope>NUCLEOTIDE SEQUENCE [LARGE SCALE GENOMIC DNA]</scope>
    <source>
        <strain evidence="2 3">10D</strain>
    </source>
</reference>
<dbReference type="PANTHER" id="PTHR47485">
    <property type="entry name" value="THYLAKOID LUMENAL 17.4 KDA PROTEIN, CHLOROPLASTIC"/>
    <property type="match status" value="1"/>
</dbReference>
<sequence>MTSSTSSTGPRVASVQATWRRARVFLFCVPPRFDCVYSAGCSQKNTTTLRASAFNPRTLRNQHPNRVLRYKRRPQSCGYVWHSASVTNMAAWCRHCHQHTSQCRLDRSEEGATDRSRSPVTEWRVMYARWTQGSSWMPQLHIMLPLLLALFMIDLQFIFLADVSYALELPPGSMSVTREESEESGTKQTQTQRVRSILATLQQTKSCILCDLSSVDLSTAALAGADLHGAALSHANLFQVQLSGANLRGAKFDASILDEAALDGADLSGADLRQALVRRTLLLGARLDANISIDGADFSGALIDRTNQRLLCELAQGVNSRTGVATATSLACPEPKTNQSP</sequence>
<dbReference type="OrthoDB" id="9989223at2759"/>
<dbReference type="EMBL" id="AP006492">
    <property type="protein sequence ID" value="BAM80305.1"/>
    <property type="molecule type" value="Genomic_DNA"/>
</dbReference>
<evidence type="ECO:0000313" key="3">
    <source>
        <dbReference type="Proteomes" id="UP000007014"/>
    </source>
</evidence>
<keyword evidence="3" id="KW-1185">Reference proteome</keyword>
<dbReference type="InterPro" id="IPR001646">
    <property type="entry name" value="5peptide_repeat"/>
</dbReference>
<gene>
    <name evidence="2" type="ORF">CYME_CMJ182C</name>
</gene>